<dbReference type="EMBL" id="BMAW01002642">
    <property type="protein sequence ID" value="GFS79597.1"/>
    <property type="molecule type" value="Genomic_DNA"/>
</dbReference>
<protein>
    <submittedName>
        <fullName evidence="2">Uncharacterized protein</fullName>
    </submittedName>
</protein>
<reference evidence="2" key="1">
    <citation type="submission" date="2020-08" db="EMBL/GenBank/DDBJ databases">
        <title>Multicomponent nature underlies the extraordinary mechanical properties of spider dragline silk.</title>
        <authorList>
            <person name="Kono N."/>
            <person name="Nakamura H."/>
            <person name="Mori M."/>
            <person name="Yoshida Y."/>
            <person name="Ohtoshi R."/>
            <person name="Malay A.D."/>
            <person name="Moran D.A.P."/>
            <person name="Tomita M."/>
            <person name="Numata K."/>
            <person name="Arakawa K."/>
        </authorList>
    </citation>
    <scope>NUCLEOTIDE SEQUENCE</scope>
</reference>
<comment type="caution">
    <text evidence="2">The sequence shown here is derived from an EMBL/GenBank/DDBJ whole genome shotgun (WGS) entry which is preliminary data.</text>
</comment>
<name>A0A8X6MV23_NEPPI</name>
<accession>A0A8X6MV23</accession>
<sequence length="222" mass="24829">MPPISKVVNIQSSEFEQVFESPVLEKNLVFVPFLQSQDLAPAIEVESKDPETSRGIACRSPISARKLGSSQDGQLEAFDGISQGITLIVRDQFHLSEPRFSSRGRAHLPSAALDPGQEKNNLDAQKNRRKDPGRPQIWQITLSVDSRCFVTTAEVSFLRSAWNVIETSSRHSLSFTIRGTTGFCEIWILAQLKSASNSRKTRPRTWPEFLITLEGFLITPQC</sequence>
<organism evidence="2 3">
    <name type="scientific">Nephila pilipes</name>
    <name type="common">Giant wood spider</name>
    <name type="synonym">Nephila maculata</name>
    <dbReference type="NCBI Taxonomy" id="299642"/>
    <lineage>
        <taxon>Eukaryota</taxon>
        <taxon>Metazoa</taxon>
        <taxon>Ecdysozoa</taxon>
        <taxon>Arthropoda</taxon>
        <taxon>Chelicerata</taxon>
        <taxon>Arachnida</taxon>
        <taxon>Araneae</taxon>
        <taxon>Araneomorphae</taxon>
        <taxon>Entelegynae</taxon>
        <taxon>Araneoidea</taxon>
        <taxon>Nephilidae</taxon>
        <taxon>Nephila</taxon>
    </lineage>
</organism>
<dbReference type="AlphaFoldDB" id="A0A8X6MV23"/>
<keyword evidence="3" id="KW-1185">Reference proteome</keyword>
<evidence type="ECO:0000256" key="1">
    <source>
        <dbReference type="SAM" id="MobiDB-lite"/>
    </source>
</evidence>
<evidence type="ECO:0000313" key="2">
    <source>
        <dbReference type="EMBL" id="GFS79597.1"/>
    </source>
</evidence>
<proteinExistence type="predicted"/>
<dbReference type="Proteomes" id="UP000887013">
    <property type="component" value="Unassembled WGS sequence"/>
</dbReference>
<feature type="region of interest" description="Disordered" evidence="1">
    <location>
        <begin position="106"/>
        <end position="133"/>
    </location>
</feature>
<gene>
    <name evidence="2" type="ORF">NPIL_276941</name>
</gene>
<evidence type="ECO:0000313" key="3">
    <source>
        <dbReference type="Proteomes" id="UP000887013"/>
    </source>
</evidence>